<evidence type="ECO:0000313" key="4">
    <source>
        <dbReference type="Proteomes" id="UP000076066"/>
    </source>
</evidence>
<gene>
    <name evidence="3" type="ORF">AY555_07600</name>
</gene>
<reference evidence="3 4" key="1">
    <citation type="submission" date="2016-02" db="EMBL/GenBank/DDBJ databases">
        <title>Complete Genome of H5569, the type strain of the newly described species Haematospirillium jordaniae.</title>
        <authorList>
            <person name="Nicholson A.C."/>
            <person name="Humrighouse B.W."/>
            <person name="Loparov V."/>
            <person name="McQuiston J.R."/>
        </authorList>
    </citation>
    <scope>NUCLEOTIDE SEQUENCE [LARGE SCALE GENOMIC DNA]</scope>
    <source>
        <strain evidence="3 4">H5569</strain>
    </source>
</reference>
<feature type="signal peptide" evidence="2">
    <location>
        <begin position="1"/>
        <end position="17"/>
    </location>
</feature>
<keyword evidence="2" id="KW-0732">Signal</keyword>
<evidence type="ECO:0000313" key="3">
    <source>
        <dbReference type="EMBL" id="AMW35061.1"/>
    </source>
</evidence>
<sequence>MLLCRFCLAQICSAVWAYVCVHSFSCFNHGIHSYMLAASCGSAPAFPACVLTSQGFLFRGIVIALRCAVAGLFLM</sequence>
<feature type="transmembrane region" description="Helical" evidence="1">
    <location>
        <begin position="56"/>
        <end position="74"/>
    </location>
</feature>
<keyword evidence="1" id="KW-1133">Transmembrane helix</keyword>
<dbReference type="KEGG" id="hjo:AY555_07600"/>
<keyword evidence="4" id="KW-1185">Reference proteome</keyword>
<accession>A0A143DE82</accession>
<dbReference type="AlphaFoldDB" id="A0A143DE82"/>
<dbReference type="EMBL" id="CP014525">
    <property type="protein sequence ID" value="AMW35061.1"/>
    <property type="molecule type" value="Genomic_DNA"/>
</dbReference>
<feature type="chain" id="PRO_5007507844" description="Secreted protein" evidence="2">
    <location>
        <begin position="18"/>
        <end position="75"/>
    </location>
</feature>
<evidence type="ECO:0000256" key="2">
    <source>
        <dbReference type="SAM" id="SignalP"/>
    </source>
</evidence>
<name>A0A143DE82_9PROT</name>
<keyword evidence="1" id="KW-0812">Transmembrane</keyword>
<protein>
    <recommendedName>
        <fullName evidence="5">Secreted protein</fullName>
    </recommendedName>
</protein>
<organism evidence="3 4">
    <name type="scientific">Haematospirillum jordaniae</name>
    <dbReference type="NCBI Taxonomy" id="1549855"/>
    <lineage>
        <taxon>Bacteria</taxon>
        <taxon>Pseudomonadati</taxon>
        <taxon>Pseudomonadota</taxon>
        <taxon>Alphaproteobacteria</taxon>
        <taxon>Rhodospirillales</taxon>
        <taxon>Novispirillaceae</taxon>
        <taxon>Haematospirillum</taxon>
    </lineage>
</organism>
<dbReference type="Proteomes" id="UP000076066">
    <property type="component" value="Chromosome"/>
</dbReference>
<keyword evidence="1" id="KW-0472">Membrane</keyword>
<proteinExistence type="predicted"/>
<evidence type="ECO:0000256" key="1">
    <source>
        <dbReference type="SAM" id="Phobius"/>
    </source>
</evidence>
<evidence type="ECO:0008006" key="5">
    <source>
        <dbReference type="Google" id="ProtNLM"/>
    </source>
</evidence>
<dbReference type="STRING" id="1549855.AY555_07600"/>